<accession>A0A2I0HI65</accession>
<keyword evidence="3" id="KW-1185">Reference proteome</keyword>
<dbReference type="PANTHER" id="PTHR47723:SF13">
    <property type="entry name" value="PUTATIVE-RELATED"/>
    <property type="match status" value="1"/>
</dbReference>
<gene>
    <name evidence="2" type="ORF">CRG98_048218</name>
</gene>
<evidence type="ECO:0000259" key="1">
    <source>
        <dbReference type="PROSITE" id="PS50879"/>
    </source>
</evidence>
<dbReference type="InterPro" id="IPR036397">
    <property type="entry name" value="RNaseH_sf"/>
</dbReference>
<dbReference type="Pfam" id="PF13456">
    <property type="entry name" value="RVT_3"/>
    <property type="match status" value="1"/>
</dbReference>
<dbReference type="PROSITE" id="PS50879">
    <property type="entry name" value="RNASE_H_1"/>
    <property type="match status" value="1"/>
</dbReference>
<reference evidence="2 3" key="1">
    <citation type="submission" date="2017-11" db="EMBL/GenBank/DDBJ databases">
        <title>De-novo sequencing of pomegranate (Punica granatum L.) genome.</title>
        <authorList>
            <person name="Akparov Z."/>
            <person name="Amiraslanov A."/>
            <person name="Hajiyeva S."/>
            <person name="Abbasov M."/>
            <person name="Kaur K."/>
            <person name="Hamwieh A."/>
            <person name="Solovyev V."/>
            <person name="Salamov A."/>
            <person name="Braich B."/>
            <person name="Kosarev P."/>
            <person name="Mahmoud A."/>
            <person name="Hajiyev E."/>
            <person name="Babayeva S."/>
            <person name="Izzatullayeva V."/>
            <person name="Mammadov A."/>
            <person name="Mammadov A."/>
            <person name="Sharifova S."/>
            <person name="Ojaghi J."/>
            <person name="Eynullazada K."/>
            <person name="Bayramov B."/>
            <person name="Abdulazimova A."/>
            <person name="Shahmuradov I."/>
        </authorList>
    </citation>
    <scope>NUCLEOTIDE SEQUENCE [LARGE SCALE GENOMIC DNA]</scope>
    <source>
        <strain evidence="3">cv. AG2017</strain>
        <tissue evidence="2">Leaf</tissue>
    </source>
</reference>
<dbReference type="Proteomes" id="UP000233551">
    <property type="component" value="Unassembled WGS sequence"/>
</dbReference>
<feature type="domain" description="RNase H type-1" evidence="1">
    <location>
        <begin position="3"/>
        <end position="139"/>
    </location>
</feature>
<dbReference type="CDD" id="cd06222">
    <property type="entry name" value="RNase_H_like"/>
    <property type="match status" value="1"/>
</dbReference>
<dbReference type="InterPro" id="IPR012337">
    <property type="entry name" value="RNaseH-like_sf"/>
</dbReference>
<organism evidence="2 3">
    <name type="scientific">Punica granatum</name>
    <name type="common">Pomegranate</name>
    <dbReference type="NCBI Taxonomy" id="22663"/>
    <lineage>
        <taxon>Eukaryota</taxon>
        <taxon>Viridiplantae</taxon>
        <taxon>Streptophyta</taxon>
        <taxon>Embryophyta</taxon>
        <taxon>Tracheophyta</taxon>
        <taxon>Spermatophyta</taxon>
        <taxon>Magnoliopsida</taxon>
        <taxon>eudicotyledons</taxon>
        <taxon>Gunneridae</taxon>
        <taxon>Pentapetalae</taxon>
        <taxon>rosids</taxon>
        <taxon>malvids</taxon>
        <taxon>Myrtales</taxon>
        <taxon>Lythraceae</taxon>
        <taxon>Punica</taxon>
    </lineage>
</organism>
<evidence type="ECO:0000313" key="2">
    <source>
        <dbReference type="EMBL" id="PKI31392.1"/>
    </source>
</evidence>
<dbReference type="InterPro" id="IPR002156">
    <property type="entry name" value="RNaseH_domain"/>
</dbReference>
<evidence type="ECO:0000313" key="3">
    <source>
        <dbReference type="Proteomes" id="UP000233551"/>
    </source>
</evidence>
<sequence>MERKQRFPIWVVGSDKFAPFLWGNPDDAGAGGLIRDDNGQWILGFATNIGYTTAAVAELWGVLTGLEQAWHLEYCRVDLEMDSKVVRDIIVSADPATLHLAMLIDHIRDLLNRDWSVQVHHIYREGNGRAYWMARATLTLSVGLHVFHNPPTFLGLLLFGDIVGPIMPLLVTC</sequence>
<proteinExistence type="predicted"/>
<dbReference type="GO" id="GO:0004523">
    <property type="term" value="F:RNA-DNA hybrid ribonuclease activity"/>
    <property type="evidence" value="ECO:0007669"/>
    <property type="project" value="InterPro"/>
</dbReference>
<dbReference type="AlphaFoldDB" id="A0A2I0HI65"/>
<dbReference type="Gene3D" id="3.30.420.10">
    <property type="entry name" value="Ribonuclease H-like superfamily/Ribonuclease H"/>
    <property type="match status" value="1"/>
</dbReference>
<dbReference type="PANTHER" id="PTHR47723">
    <property type="entry name" value="OS05G0353850 PROTEIN"/>
    <property type="match status" value="1"/>
</dbReference>
<dbReference type="GO" id="GO:0003676">
    <property type="term" value="F:nucleic acid binding"/>
    <property type="evidence" value="ECO:0007669"/>
    <property type="project" value="InterPro"/>
</dbReference>
<dbReference type="SUPFAM" id="SSF53098">
    <property type="entry name" value="Ribonuclease H-like"/>
    <property type="match status" value="1"/>
</dbReference>
<dbReference type="EMBL" id="PGOL01008895">
    <property type="protein sequence ID" value="PKI31392.1"/>
    <property type="molecule type" value="Genomic_DNA"/>
</dbReference>
<name>A0A2I0HI65_PUNGR</name>
<protein>
    <recommendedName>
        <fullName evidence="1">RNase H type-1 domain-containing protein</fullName>
    </recommendedName>
</protein>
<dbReference type="InterPro" id="IPR053151">
    <property type="entry name" value="RNase_H-like"/>
</dbReference>
<comment type="caution">
    <text evidence="2">The sequence shown here is derived from an EMBL/GenBank/DDBJ whole genome shotgun (WGS) entry which is preliminary data.</text>
</comment>
<dbReference type="InterPro" id="IPR044730">
    <property type="entry name" value="RNase_H-like_dom_plant"/>
</dbReference>